<sequence>MYKLYARNGAGSVAVEALLAACGADYEVTVLDRKPDGSFEDFFIAINPKAEVPTLVLPDGSVMTESAAMMIHIAEQFPRAGMAPLPGEAGRAQFLRWQVYLAAALYGSDLRLFYPQRFTTDAGGADGVKARAAEMMLHEFAIYADALGEKTFMLGRFSAVDIYAAMLCTWAPDMGALFARHPNLKRMYDAVLANEAVKKVWARNEM</sequence>
<dbReference type="Proteomes" id="UP000248795">
    <property type="component" value="Unassembled WGS sequence"/>
</dbReference>
<dbReference type="SUPFAM" id="SSF47616">
    <property type="entry name" value="GST C-terminal domain-like"/>
    <property type="match status" value="1"/>
</dbReference>
<dbReference type="InterPro" id="IPR004045">
    <property type="entry name" value="Glutathione_S-Trfase_N"/>
</dbReference>
<keyword evidence="4" id="KW-1185">Reference proteome</keyword>
<reference evidence="4" key="1">
    <citation type="submission" date="2018-06" db="EMBL/GenBank/DDBJ databases">
        <title>Aestuariibacter litoralis strain KCTC 52945T.</title>
        <authorList>
            <person name="Li X."/>
            <person name="Salam N."/>
            <person name="Li J.-L."/>
            <person name="Chen Y.-M."/>
            <person name="Yang Z.-W."/>
            <person name="Zhang L.-Y."/>
            <person name="Han M.-X."/>
            <person name="Xiao M."/>
            <person name="Li W.-J."/>
        </authorList>
    </citation>
    <scope>NUCLEOTIDE SEQUENCE [LARGE SCALE GENOMIC DNA]</scope>
    <source>
        <strain evidence="4">KCTC 52945</strain>
    </source>
</reference>
<dbReference type="CDD" id="cd03057">
    <property type="entry name" value="GST_N_Beta"/>
    <property type="match status" value="1"/>
</dbReference>
<dbReference type="EMBL" id="QKVK01000007">
    <property type="protein sequence ID" value="PZF76014.1"/>
    <property type="molecule type" value="Genomic_DNA"/>
</dbReference>
<evidence type="ECO:0000259" key="1">
    <source>
        <dbReference type="PROSITE" id="PS50404"/>
    </source>
</evidence>
<feature type="domain" description="GST N-terminal" evidence="1">
    <location>
        <begin position="1"/>
        <end position="81"/>
    </location>
</feature>
<dbReference type="GO" id="GO:0016740">
    <property type="term" value="F:transferase activity"/>
    <property type="evidence" value="ECO:0007669"/>
    <property type="project" value="UniProtKB-KW"/>
</dbReference>
<feature type="domain" description="GST C-terminal" evidence="2">
    <location>
        <begin position="87"/>
        <end position="206"/>
    </location>
</feature>
<dbReference type="PANTHER" id="PTHR44051:SF8">
    <property type="entry name" value="GLUTATHIONE S-TRANSFERASE GSTA"/>
    <property type="match status" value="1"/>
</dbReference>
<dbReference type="RefSeq" id="WP_111199398.1">
    <property type="nucleotide sequence ID" value="NZ_QKVK01000007.1"/>
</dbReference>
<dbReference type="PANTHER" id="PTHR44051">
    <property type="entry name" value="GLUTATHIONE S-TRANSFERASE-RELATED"/>
    <property type="match status" value="1"/>
</dbReference>
<dbReference type="InterPro" id="IPR036249">
    <property type="entry name" value="Thioredoxin-like_sf"/>
</dbReference>
<proteinExistence type="predicted"/>
<organism evidence="3 4">
    <name type="scientific">Aestuariivirga litoralis</name>
    <dbReference type="NCBI Taxonomy" id="2650924"/>
    <lineage>
        <taxon>Bacteria</taxon>
        <taxon>Pseudomonadati</taxon>
        <taxon>Pseudomonadota</taxon>
        <taxon>Alphaproteobacteria</taxon>
        <taxon>Hyphomicrobiales</taxon>
        <taxon>Aestuariivirgaceae</taxon>
        <taxon>Aestuariivirga</taxon>
    </lineage>
</organism>
<dbReference type="PROSITE" id="PS50404">
    <property type="entry name" value="GST_NTER"/>
    <property type="match status" value="1"/>
</dbReference>
<comment type="caution">
    <text evidence="3">The sequence shown here is derived from an EMBL/GenBank/DDBJ whole genome shotgun (WGS) entry which is preliminary data.</text>
</comment>
<accession>A0A2W2B6R7</accession>
<dbReference type="Gene3D" id="1.20.1050.10">
    <property type="match status" value="1"/>
</dbReference>
<dbReference type="InterPro" id="IPR010987">
    <property type="entry name" value="Glutathione-S-Trfase_C-like"/>
</dbReference>
<dbReference type="PROSITE" id="PS50405">
    <property type="entry name" value="GST_CTER"/>
    <property type="match status" value="1"/>
</dbReference>
<gene>
    <name evidence="3" type="ORF">DK847_15325</name>
</gene>
<protein>
    <submittedName>
        <fullName evidence="3">Glutathione S-transferase family protein</fullName>
    </submittedName>
</protein>
<dbReference type="SUPFAM" id="SSF52833">
    <property type="entry name" value="Thioredoxin-like"/>
    <property type="match status" value="1"/>
</dbReference>
<evidence type="ECO:0000313" key="3">
    <source>
        <dbReference type="EMBL" id="PZF76014.1"/>
    </source>
</evidence>
<evidence type="ECO:0000313" key="4">
    <source>
        <dbReference type="Proteomes" id="UP000248795"/>
    </source>
</evidence>
<evidence type="ECO:0000259" key="2">
    <source>
        <dbReference type="PROSITE" id="PS50405"/>
    </source>
</evidence>
<dbReference type="Pfam" id="PF13409">
    <property type="entry name" value="GST_N_2"/>
    <property type="match status" value="1"/>
</dbReference>
<keyword evidence="3" id="KW-0808">Transferase</keyword>
<dbReference type="InterPro" id="IPR036282">
    <property type="entry name" value="Glutathione-S-Trfase_C_sf"/>
</dbReference>
<dbReference type="AlphaFoldDB" id="A0A2W2B6R7"/>
<dbReference type="Gene3D" id="3.40.30.10">
    <property type="entry name" value="Glutaredoxin"/>
    <property type="match status" value="1"/>
</dbReference>
<name>A0A2W2B6R7_9HYPH</name>